<accession>A0A917DWX0</accession>
<name>A0A917DWX0_9BACT</name>
<organism evidence="1 2">
    <name type="scientific">Emticicia aquatilis</name>
    <dbReference type="NCBI Taxonomy" id="1537369"/>
    <lineage>
        <taxon>Bacteria</taxon>
        <taxon>Pseudomonadati</taxon>
        <taxon>Bacteroidota</taxon>
        <taxon>Cytophagia</taxon>
        <taxon>Cytophagales</taxon>
        <taxon>Leadbetterellaceae</taxon>
        <taxon>Emticicia</taxon>
    </lineage>
</organism>
<protein>
    <submittedName>
        <fullName evidence="1">Mutarotase</fullName>
    </submittedName>
</protein>
<dbReference type="EMBL" id="BMKK01000015">
    <property type="protein sequence ID" value="GGD79333.1"/>
    <property type="molecule type" value="Genomic_DNA"/>
</dbReference>
<proteinExistence type="predicted"/>
<sequence length="371" mass="41035">MKTISQKLRQTQIKWSVWSELPIADGLEKQVGLAGASSGLSNDVMLIVGGSNFEDGVPWRGGQKKYFNDIYVVQKDGKNFVWAKKTYKLPFNLAYAATVSTPRGLVCIGGENENGISPKVILLNWNDKKQEVDFNFMPDLPCGITNASAIFLDNKIFVLGGETKSETLSSVYQLNVNSGGATWQKLMDLPLPLSHSVAVIQSNNLFLFGGRAKTESGISKLSNRAFRFDLKKNKWETIKNIADKNIEIPALSAGVGVALGKDKILLIGGDKGNIFSQIEMYNAKIIQSKDENEKSSLQKEKVALLENHQGFSKDIYVYDIRKNSWTKFGEMPMITPVTTNLVKWGDVIFIPSGEIKPGIRTPNILIGKIIK</sequence>
<evidence type="ECO:0000313" key="1">
    <source>
        <dbReference type="EMBL" id="GGD79333.1"/>
    </source>
</evidence>
<dbReference type="SUPFAM" id="SSF117281">
    <property type="entry name" value="Kelch motif"/>
    <property type="match status" value="1"/>
</dbReference>
<evidence type="ECO:0000313" key="2">
    <source>
        <dbReference type="Proteomes" id="UP000609064"/>
    </source>
</evidence>
<comment type="caution">
    <text evidence="1">The sequence shown here is derived from an EMBL/GenBank/DDBJ whole genome shotgun (WGS) entry which is preliminary data.</text>
</comment>
<dbReference type="Pfam" id="PF24996">
    <property type="entry name" value="NANM"/>
    <property type="match status" value="2"/>
</dbReference>
<keyword evidence="2" id="KW-1185">Reference proteome</keyword>
<dbReference type="InterPro" id="IPR056734">
    <property type="entry name" value="NANM"/>
</dbReference>
<dbReference type="PANTHER" id="PTHR23244:SF471">
    <property type="entry name" value="GUANINE NUCLEOTIDE-BINDING PROTEIN SUBUNIT BETA 1-RELATED"/>
    <property type="match status" value="1"/>
</dbReference>
<gene>
    <name evidence="1" type="ORF">GCM10011514_49190</name>
</gene>
<dbReference type="PANTHER" id="PTHR23244">
    <property type="entry name" value="KELCH REPEAT DOMAIN"/>
    <property type="match status" value="1"/>
</dbReference>
<reference evidence="1" key="1">
    <citation type="journal article" date="2014" name="Int. J. Syst. Evol. Microbiol.">
        <title>Complete genome sequence of Corynebacterium casei LMG S-19264T (=DSM 44701T), isolated from a smear-ripened cheese.</title>
        <authorList>
            <consortium name="US DOE Joint Genome Institute (JGI-PGF)"/>
            <person name="Walter F."/>
            <person name="Albersmeier A."/>
            <person name="Kalinowski J."/>
            <person name="Ruckert C."/>
        </authorList>
    </citation>
    <scope>NUCLEOTIDE SEQUENCE</scope>
    <source>
        <strain evidence="1">CGMCC 1.15958</strain>
    </source>
</reference>
<reference evidence="1" key="2">
    <citation type="submission" date="2020-09" db="EMBL/GenBank/DDBJ databases">
        <authorList>
            <person name="Sun Q."/>
            <person name="Zhou Y."/>
        </authorList>
    </citation>
    <scope>NUCLEOTIDE SEQUENCE</scope>
    <source>
        <strain evidence="1">CGMCC 1.15958</strain>
    </source>
</reference>
<dbReference type="AlphaFoldDB" id="A0A917DWX0"/>
<dbReference type="Gene3D" id="2.120.10.80">
    <property type="entry name" value="Kelch-type beta propeller"/>
    <property type="match status" value="1"/>
</dbReference>
<dbReference type="InterPro" id="IPR015915">
    <property type="entry name" value="Kelch-typ_b-propeller"/>
</dbReference>
<dbReference type="Proteomes" id="UP000609064">
    <property type="component" value="Unassembled WGS sequence"/>
</dbReference>